<reference evidence="1" key="2">
    <citation type="submission" date="2020-09" db="EMBL/GenBank/DDBJ databases">
        <authorList>
            <person name="Sun Q."/>
            <person name="Ohkuma M."/>
        </authorList>
    </citation>
    <scope>NUCLEOTIDE SEQUENCE</scope>
    <source>
        <strain evidence="1">JCM 4346</strain>
    </source>
</reference>
<dbReference type="AlphaFoldDB" id="A0A918C485"/>
<organism evidence="1 2">
    <name type="scientific">Streptomyces aurantiogriseus</name>
    <dbReference type="NCBI Taxonomy" id="66870"/>
    <lineage>
        <taxon>Bacteria</taxon>
        <taxon>Bacillati</taxon>
        <taxon>Actinomycetota</taxon>
        <taxon>Actinomycetes</taxon>
        <taxon>Kitasatosporales</taxon>
        <taxon>Streptomycetaceae</taxon>
        <taxon>Streptomyces</taxon>
    </lineage>
</organism>
<proteinExistence type="predicted"/>
<gene>
    <name evidence="1" type="ORF">GCM10010251_19340</name>
</gene>
<name>A0A918C485_9ACTN</name>
<comment type="caution">
    <text evidence="1">The sequence shown here is derived from an EMBL/GenBank/DDBJ whole genome shotgun (WGS) entry which is preliminary data.</text>
</comment>
<dbReference type="Proteomes" id="UP000658320">
    <property type="component" value="Unassembled WGS sequence"/>
</dbReference>
<sequence length="65" mass="6451">MAGARLPCHVQEPQPLAGPLAARPCGGPDPRAGLPLVAVASVSARQTPLPALVVPLVLAGPVDGR</sequence>
<protein>
    <submittedName>
        <fullName evidence="1">Uncharacterized protein</fullName>
    </submittedName>
</protein>
<accession>A0A918C485</accession>
<reference evidence="1" key="1">
    <citation type="journal article" date="2014" name="Int. J. Syst. Evol. Microbiol.">
        <title>Complete genome sequence of Corynebacterium casei LMG S-19264T (=DSM 44701T), isolated from a smear-ripened cheese.</title>
        <authorList>
            <consortium name="US DOE Joint Genome Institute (JGI-PGF)"/>
            <person name="Walter F."/>
            <person name="Albersmeier A."/>
            <person name="Kalinowski J."/>
            <person name="Ruckert C."/>
        </authorList>
    </citation>
    <scope>NUCLEOTIDE SEQUENCE</scope>
    <source>
        <strain evidence="1">JCM 4346</strain>
    </source>
</reference>
<keyword evidence="2" id="KW-1185">Reference proteome</keyword>
<evidence type="ECO:0000313" key="2">
    <source>
        <dbReference type="Proteomes" id="UP000658320"/>
    </source>
</evidence>
<dbReference type="EMBL" id="BMSX01000004">
    <property type="protein sequence ID" value="GGR03996.1"/>
    <property type="molecule type" value="Genomic_DNA"/>
</dbReference>
<evidence type="ECO:0000313" key="1">
    <source>
        <dbReference type="EMBL" id="GGR03996.1"/>
    </source>
</evidence>